<dbReference type="STRING" id="299262.BWR18_18145"/>
<name>A0A1P8MZQ0_9RHOB</name>
<keyword evidence="1" id="KW-0472">Membrane</keyword>
<proteinExistence type="predicted"/>
<dbReference type="KEGG" id="tom:BWR18_18145"/>
<keyword evidence="3" id="KW-1185">Reference proteome</keyword>
<evidence type="ECO:0000313" key="3">
    <source>
        <dbReference type="Proteomes" id="UP000186336"/>
    </source>
</evidence>
<accession>A0A1P8MZQ0</accession>
<keyword evidence="1" id="KW-0812">Transmembrane</keyword>
<gene>
    <name evidence="2" type="ORF">BWR18_18145</name>
</gene>
<keyword evidence="1" id="KW-1133">Transmembrane helix</keyword>
<organism evidence="2 3">
    <name type="scientific">Tateyamaria omphalii</name>
    <dbReference type="NCBI Taxonomy" id="299262"/>
    <lineage>
        <taxon>Bacteria</taxon>
        <taxon>Pseudomonadati</taxon>
        <taxon>Pseudomonadota</taxon>
        <taxon>Alphaproteobacteria</taxon>
        <taxon>Rhodobacterales</taxon>
        <taxon>Roseobacteraceae</taxon>
        <taxon>Tateyamaria</taxon>
    </lineage>
</organism>
<evidence type="ECO:0000256" key="1">
    <source>
        <dbReference type="SAM" id="Phobius"/>
    </source>
</evidence>
<dbReference type="AlphaFoldDB" id="A0A1P8MZQ0"/>
<protein>
    <submittedName>
        <fullName evidence="2">Uncharacterized protein</fullName>
    </submittedName>
</protein>
<dbReference type="Proteomes" id="UP000186336">
    <property type="component" value="Chromosome"/>
</dbReference>
<reference evidence="2 3" key="1">
    <citation type="submission" date="2017-01" db="EMBL/GenBank/DDBJ databases">
        <title>Complete genome of Tateyamaria omphalii DOK1-4 isolated from seawater in Dokdo.</title>
        <authorList>
            <person name="Kim J.H."/>
            <person name="Chi W.-J."/>
        </authorList>
    </citation>
    <scope>NUCLEOTIDE SEQUENCE [LARGE SCALE GENOMIC DNA]</scope>
    <source>
        <strain evidence="2 3">DOK1-4</strain>
    </source>
</reference>
<dbReference type="EMBL" id="CP019312">
    <property type="protein sequence ID" value="APX13389.1"/>
    <property type="molecule type" value="Genomic_DNA"/>
</dbReference>
<sequence>MSWLWAFLFGPIYFAVHAFYARALIVLVLNFLIVGFLIAPFLAYPAWKKKAEEKAEKMILLDRVRSK</sequence>
<feature type="transmembrane region" description="Helical" evidence="1">
    <location>
        <begin position="24"/>
        <end position="47"/>
    </location>
</feature>
<evidence type="ECO:0000313" key="2">
    <source>
        <dbReference type="EMBL" id="APX13389.1"/>
    </source>
</evidence>